<evidence type="ECO:0000256" key="3">
    <source>
        <dbReference type="ARBA" id="ARBA00022448"/>
    </source>
</evidence>
<reference evidence="9" key="1">
    <citation type="journal article" date="2015" name="Genome Announc.">
        <title>Draft Genome Sequence of Tolypothrix boutellei Strain VB521301.</title>
        <authorList>
            <person name="Chandrababunaidu M.M."/>
            <person name="Singh D."/>
            <person name="Sen D."/>
            <person name="Bhan S."/>
            <person name="Das S."/>
            <person name="Gupta A."/>
            <person name="Adhikary S.P."/>
            <person name="Tripathy S."/>
        </authorList>
    </citation>
    <scope>NUCLEOTIDE SEQUENCE</scope>
    <source>
        <strain evidence="9">VB521301</strain>
    </source>
</reference>
<dbReference type="NCBIfam" id="TIGR01728">
    <property type="entry name" value="SsuA_fam"/>
    <property type="match status" value="1"/>
</dbReference>
<dbReference type="SUPFAM" id="SSF53850">
    <property type="entry name" value="Periplasmic binding protein-like II"/>
    <property type="match status" value="1"/>
</dbReference>
<comment type="similarity">
    <text evidence="2">Belongs to the bacterial solute-binding protein SsuA/TauA family.</text>
</comment>
<dbReference type="GO" id="GO:0016020">
    <property type="term" value="C:membrane"/>
    <property type="evidence" value="ECO:0007669"/>
    <property type="project" value="InterPro"/>
</dbReference>
<gene>
    <name evidence="9" type="ORF">DA73_0239110</name>
    <name evidence="8" type="ORF">DA73_0400030895</name>
</gene>
<keyword evidence="4" id="KW-0732">Signal</keyword>
<dbReference type="STRING" id="1479485.DA73_0239110"/>
<sequence>MKIPFLPQRRTALKRIVQYTMVGFFALSTSLAGNQIQSTQAQTKPGGFKSKVINLAYQTSGDIVKAKKAVEPRFKALGVTVNWVGPFPAGPQLIEAMNAGKVDIGSVGETPPIFSQAAGITEVIYIAGRTPSKGLGQGIVVRANSPIKKLSDLKGKKVAFQRGSNAHYLLAKALKEANLKISDVQVVGLTPSEARDAFIQDKVEVWVAGDPFLALVEKSIPIRNLRNASGINTLNGFYIARRQFVSENPELVRAFLEEANKIGEWADNNPAEAAKALASEVKIEPSVLETVTRRAVRRLRALTPSIIAEQQQVADFYFQEKVIPRKINVKDAVPSPDLLRAITPPKLYRK</sequence>
<dbReference type="FunFam" id="3.40.190.10:FF:000050">
    <property type="entry name" value="Sulfonate ABC transporter substrate-binding protein"/>
    <property type="match status" value="1"/>
</dbReference>
<dbReference type="RefSeq" id="WP_038082189.1">
    <property type="nucleotide sequence ID" value="NZ_JHEG04000001.1"/>
</dbReference>
<dbReference type="OrthoDB" id="527543at2"/>
<name>A0A0C1QTK1_9CYAN</name>
<dbReference type="AlphaFoldDB" id="A0A0C1QTK1"/>
<evidence type="ECO:0000313" key="10">
    <source>
        <dbReference type="Proteomes" id="UP000029738"/>
    </source>
</evidence>
<keyword evidence="10" id="KW-1185">Reference proteome</keyword>
<dbReference type="Proteomes" id="UP000029738">
    <property type="component" value="Unassembled WGS sequence"/>
</dbReference>
<dbReference type="GO" id="GO:0042626">
    <property type="term" value="F:ATPase-coupled transmembrane transporter activity"/>
    <property type="evidence" value="ECO:0007669"/>
    <property type="project" value="InterPro"/>
</dbReference>
<evidence type="ECO:0000256" key="4">
    <source>
        <dbReference type="ARBA" id="ARBA00022729"/>
    </source>
</evidence>
<evidence type="ECO:0000256" key="6">
    <source>
        <dbReference type="ARBA" id="ARBA00070228"/>
    </source>
</evidence>
<evidence type="ECO:0000256" key="5">
    <source>
        <dbReference type="ARBA" id="ARBA00055538"/>
    </source>
</evidence>
<reference evidence="8" key="2">
    <citation type="submission" date="2019-11" db="EMBL/GenBank/DDBJ databases">
        <title>Improved Assembly of Tolypothrix boutellei genome.</title>
        <authorList>
            <person name="Sarangi A.N."/>
            <person name="Mukherjee M."/>
            <person name="Ghosh S."/>
            <person name="Singh D."/>
            <person name="Das A."/>
            <person name="Kant S."/>
            <person name="Prusty A."/>
            <person name="Tripathy S."/>
        </authorList>
    </citation>
    <scope>NUCLEOTIDE SEQUENCE</scope>
    <source>
        <strain evidence="8">VB521301</strain>
    </source>
</reference>
<accession>A0A0C1QTK1</accession>
<organism evidence="9">
    <name type="scientific">Tolypothrix bouteillei VB521301</name>
    <dbReference type="NCBI Taxonomy" id="1479485"/>
    <lineage>
        <taxon>Bacteria</taxon>
        <taxon>Bacillati</taxon>
        <taxon>Cyanobacteriota</taxon>
        <taxon>Cyanophyceae</taxon>
        <taxon>Nostocales</taxon>
        <taxon>Tolypothrichaceae</taxon>
        <taxon>Tolypothrix</taxon>
    </lineage>
</organism>
<dbReference type="InterPro" id="IPR015168">
    <property type="entry name" value="SsuA/THI5"/>
</dbReference>
<evidence type="ECO:0000313" key="8">
    <source>
        <dbReference type="EMBL" id="KAF3889399.1"/>
    </source>
</evidence>
<evidence type="ECO:0000256" key="1">
    <source>
        <dbReference type="ARBA" id="ARBA00004418"/>
    </source>
</evidence>
<comment type="function">
    <text evidence="5">Part of a binding-protein-dependent transport system for aliphatic sulfonates. Putative binding protein.</text>
</comment>
<dbReference type="EMBL" id="JHEG02000059">
    <property type="protein sequence ID" value="KIE07178.1"/>
    <property type="molecule type" value="Genomic_DNA"/>
</dbReference>
<dbReference type="SMART" id="SM00062">
    <property type="entry name" value="PBPb"/>
    <property type="match status" value="1"/>
</dbReference>
<feature type="domain" description="Solute-binding protein family 3/N-terminal" evidence="7">
    <location>
        <begin position="52"/>
        <end position="269"/>
    </location>
</feature>
<comment type="subcellular location">
    <subcellularLocation>
        <location evidence="1">Periplasm</location>
    </subcellularLocation>
</comment>
<dbReference type="Gene3D" id="3.40.190.10">
    <property type="entry name" value="Periplasmic binding protein-like II"/>
    <property type="match status" value="2"/>
</dbReference>
<evidence type="ECO:0000256" key="2">
    <source>
        <dbReference type="ARBA" id="ARBA00010742"/>
    </source>
</evidence>
<dbReference type="InterPro" id="IPR010067">
    <property type="entry name" value="ABC_SsuA_sub-bd"/>
</dbReference>
<proteinExistence type="inferred from homology"/>
<dbReference type="InterPro" id="IPR001638">
    <property type="entry name" value="Solute-binding_3/MltF_N"/>
</dbReference>
<dbReference type="GO" id="GO:0042597">
    <property type="term" value="C:periplasmic space"/>
    <property type="evidence" value="ECO:0007669"/>
    <property type="project" value="UniProtKB-SubCell"/>
</dbReference>
<evidence type="ECO:0000259" key="7">
    <source>
        <dbReference type="SMART" id="SM00062"/>
    </source>
</evidence>
<comment type="caution">
    <text evidence="9">The sequence shown here is derived from an EMBL/GenBank/DDBJ whole genome shotgun (WGS) entry which is preliminary data.</text>
</comment>
<dbReference type="Pfam" id="PF09084">
    <property type="entry name" value="NMT1"/>
    <property type="match status" value="1"/>
</dbReference>
<dbReference type="EMBL" id="JHEG04000001">
    <property type="protein sequence ID" value="KAF3889399.1"/>
    <property type="molecule type" value="Genomic_DNA"/>
</dbReference>
<protein>
    <recommendedName>
        <fullName evidence="6">Putative aliphatic sulfonates-binding protein</fullName>
    </recommendedName>
</protein>
<dbReference type="PANTHER" id="PTHR30024">
    <property type="entry name" value="ALIPHATIC SULFONATES-BINDING PROTEIN-RELATED"/>
    <property type="match status" value="1"/>
</dbReference>
<keyword evidence="3" id="KW-0813">Transport</keyword>
<evidence type="ECO:0000313" key="9">
    <source>
        <dbReference type="EMBL" id="KIE07178.1"/>
    </source>
</evidence>
<dbReference type="PANTHER" id="PTHR30024:SF42">
    <property type="entry name" value="ALIPHATIC SULFONATES-BINDING PROTEIN-RELATED"/>
    <property type="match status" value="1"/>
</dbReference>